<dbReference type="AlphaFoldDB" id="A0A1Y0ELK0"/>
<name>A0A1Y0ELK0_9BURK</name>
<organism evidence="1 2">
    <name type="scientific">Comamonas serinivorans</name>
    <dbReference type="NCBI Taxonomy" id="1082851"/>
    <lineage>
        <taxon>Bacteria</taxon>
        <taxon>Pseudomonadati</taxon>
        <taxon>Pseudomonadota</taxon>
        <taxon>Betaproteobacteria</taxon>
        <taxon>Burkholderiales</taxon>
        <taxon>Comamonadaceae</taxon>
        <taxon>Comamonas</taxon>
    </lineage>
</organism>
<reference evidence="1 2" key="1">
    <citation type="submission" date="2017-05" db="EMBL/GenBank/DDBJ databases">
        <authorList>
            <person name="Song R."/>
            <person name="Chenine A.L."/>
            <person name="Ruprecht R.M."/>
        </authorList>
    </citation>
    <scope>NUCLEOTIDE SEQUENCE [LARGE SCALE GENOMIC DNA]</scope>
    <source>
        <strain evidence="1 2">DSM 26136</strain>
    </source>
</reference>
<dbReference type="Proteomes" id="UP000196138">
    <property type="component" value="Chromosome"/>
</dbReference>
<dbReference type="InterPro" id="IPR013481">
    <property type="entry name" value="NarM"/>
</dbReference>
<proteinExistence type="predicted"/>
<evidence type="ECO:0000313" key="1">
    <source>
        <dbReference type="EMBL" id="ARU04182.1"/>
    </source>
</evidence>
<gene>
    <name evidence="1" type="ORF">CCO03_05370</name>
</gene>
<dbReference type="EMBL" id="CP021455">
    <property type="protein sequence ID" value="ARU04182.1"/>
    <property type="molecule type" value="Genomic_DNA"/>
</dbReference>
<accession>A0A1Y0ELK0</accession>
<keyword evidence="2" id="KW-1185">Reference proteome</keyword>
<dbReference type="NCBIfam" id="TIGR02664">
    <property type="entry name" value="nitr_red_assoc"/>
    <property type="match status" value="1"/>
</dbReference>
<evidence type="ECO:0000313" key="2">
    <source>
        <dbReference type="Proteomes" id="UP000196138"/>
    </source>
</evidence>
<protein>
    <recommendedName>
        <fullName evidence="3">Nitrate reductase associated protein</fullName>
    </recommendedName>
</protein>
<sequence length="166" mass="18319">MTPTYFDFEAAFVNTLRCVPMVVRFKLDACGIKLSLRAWSRFSLGTRSRLASMGVAQPDELERYRAFLASAIADVGEPVVTLALPPDPAWAQTERLPEVVATQAQALHQPLDGPRRWHQLDALQRFALVKLTRGGHENENFLPALREFGLVQPAPAPQMAAALPTA</sequence>
<evidence type="ECO:0008006" key="3">
    <source>
        <dbReference type="Google" id="ProtNLM"/>
    </source>
</evidence>
<dbReference type="RefSeq" id="WP_087278228.1">
    <property type="nucleotide sequence ID" value="NZ_CP021455.1"/>
</dbReference>
<dbReference type="OrthoDB" id="7263223at2"/>
<dbReference type="KEGG" id="cser:CCO03_05370"/>
<dbReference type="Pfam" id="PF09655">
    <property type="entry name" value="Nitr_red_assoc"/>
    <property type="match status" value="1"/>
</dbReference>